<evidence type="ECO:0000256" key="2">
    <source>
        <dbReference type="SAM" id="Phobius"/>
    </source>
</evidence>
<feature type="compositionally biased region" description="Basic and acidic residues" evidence="1">
    <location>
        <begin position="104"/>
        <end position="116"/>
    </location>
</feature>
<feature type="compositionally biased region" description="Basic and acidic residues" evidence="1">
    <location>
        <begin position="17"/>
        <end position="35"/>
    </location>
</feature>
<dbReference type="Gene3D" id="3.40.50.300">
    <property type="entry name" value="P-loop containing nucleotide triphosphate hydrolases"/>
    <property type="match status" value="1"/>
</dbReference>
<keyword evidence="2" id="KW-0472">Membrane</keyword>
<dbReference type="InterPro" id="IPR027417">
    <property type="entry name" value="P-loop_NTPase"/>
</dbReference>
<dbReference type="CDD" id="cd11383">
    <property type="entry name" value="YfjP"/>
    <property type="match status" value="1"/>
</dbReference>
<sequence>MTTHRNPAPVDETTEDVDPRETATRPAGADRHSQEGRYSAAAPAEPDASEPLRPAAAPPDGGGDTGGAFPPLRRAADHAATGPTWVAPREREDTANASAAGAEGEPRLRPARHGDVLDGDAAATPGGRPAFRYAVPTAGTSRPHSDSEAGPFARPDSVTDTPVPESQGRHAAPVRPTVQVPPAEEEPSETEAVSQAGGSSVDPDDPEDLAGWVGSLTEAVADDDSIAGRRSASGPAHGTASEPEEALSEHAAVPPAEEQEADQRLDGAPSWTPAEPVEEEEEEEYRPTSYETWRPMPETTRAELIARLDALATLVEIGRDHFAPDLIERARHLLGHAGARLRLSADHTVVALAGGTGSGKSSLFNALCGLDLSRVGITRPTTSSAHACVWGDEGAGGLLDWLGVPPRHRHSRVSELDKGDSELSGLILLDLPDHDSVRAVHTAEADRLIGAVDLLVWVLDPQKYADAAVHHRYLAEMADHGAVTVAVLNQVDRVADDEVEELLTDLRRLLETESGVHPRILTASTVTGHGIRDLRDLLVRTVSDRRASIDRLAADLDQVTRDFQRYLADGEAPRMPDEIRRTLVADLARAGGVSAVADATDTVYERRGSRLVGWPVTRWARRLRRDPLRAVRLDFLRDGLPEGPAGPLGAQHAEIDSALVAAADQAAAGLPEPWPKRMREAARANAAQLSDDLGGAVAGAVPDPKDTPGWWTAVRALQYALAALAGMGLVWLVELVVSSALGGLTGMAVLDDPVFIGFAAALSAATLLVGWLTGVGCRNLVGVAAGRRREEVEEKATERVREIAVQRVVTPLEHELAEYRRFAEAFKAAAGR</sequence>
<feature type="compositionally biased region" description="Low complexity" evidence="1">
    <location>
        <begin position="39"/>
        <end position="59"/>
    </location>
</feature>
<dbReference type="GO" id="GO:0019843">
    <property type="term" value="F:rRNA binding"/>
    <property type="evidence" value="ECO:0007669"/>
    <property type="project" value="TreeGrafter"/>
</dbReference>
<organism evidence="4 5">
    <name type="scientific">Marinactinospora thermotolerans DSM 45154</name>
    <dbReference type="NCBI Taxonomy" id="1122192"/>
    <lineage>
        <taxon>Bacteria</taxon>
        <taxon>Bacillati</taxon>
        <taxon>Actinomycetota</taxon>
        <taxon>Actinomycetes</taxon>
        <taxon>Streptosporangiales</taxon>
        <taxon>Nocardiopsidaceae</taxon>
        <taxon>Marinactinospora</taxon>
    </lineage>
</organism>
<feature type="domain" description="G" evidence="3">
    <location>
        <begin position="350"/>
        <end position="477"/>
    </location>
</feature>
<dbReference type="EMBL" id="FUWS01000016">
    <property type="protein sequence ID" value="SKA36823.1"/>
    <property type="molecule type" value="Genomic_DNA"/>
</dbReference>
<evidence type="ECO:0000313" key="4">
    <source>
        <dbReference type="EMBL" id="SKA36823.1"/>
    </source>
</evidence>
<feature type="transmembrane region" description="Helical" evidence="2">
    <location>
        <begin position="754"/>
        <end position="781"/>
    </location>
</feature>
<keyword evidence="2" id="KW-0812">Transmembrane</keyword>
<evidence type="ECO:0000259" key="3">
    <source>
        <dbReference type="Pfam" id="PF01926"/>
    </source>
</evidence>
<dbReference type="GO" id="GO:0005829">
    <property type="term" value="C:cytosol"/>
    <property type="evidence" value="ECO:0007669"/>
    <property type="project" value="TreeGrafter"/>
</dbReference>
<feature type="transmembrane region" description="Helical" evidence="2">
    <location>
        <begin position="719"/>
        <end position="742"/>
    </location>
</feature>
<accession>A0A1T4T8Y2</accession>
<dbReference type="STRING" id="1122192.SAMN02745673_04642"/>
<dbReference type="AlphaFoldDB" id="A0A1T4T8Y2"/>
<dbReference type="OrthoDB" id="974105at2"/>
<dbReference type="SUPFAM" id="SSF52540">
    <property type="entry name" value="P-loop containing nucleoside triphosphate hydrolases"/>
    <property type="match status" value="1"/>
</dbReference>
<protein>
    <submittedName>
        <fullName evidence="4">GTPases</fullName>
    </submittedName>
</protein>
<reference evidence="4 5" key="1">
    <citation type="submission" date="2017-02" db="EMBL/GenBank/DDBJ databases">
        <authorList>
            <person name="Peterson S.W."/>
        </authorList>
    </citation>
    <scope>NUCLEOTIDE SEQUENCE [LARGE SCALE GENOMIC DNA]</scope>
    <source>
        <strain evidence="4 5">DSM 45154</strain>
    </source>
</reference>
<name>A0A1T4T8Y2_9ACTN</name>
<feature type="region of interest" description="Disordered" evidence="1">
    <location>
        <begin position="1"/>
        <end position="292"/>
    </location>
</feature>
<dbReference type="GO" id="GO:0005525">
    <property type="term" value="F:GTP binding"/>
    <property type="evidence" value="ECO:0007669"/>
    <property type="project" value="InterPro"/>
</dbReference>
<dbReference type="GO" id="GO:0043024">
    <property type="term" value="F:ribosomal small subunit binding"/>
    <property type="evidence" value="ECO:0007669"/>
    <property type="project" value="TreeGrafter"/>
</dbReference>
<dbReference type="GO" id="GO:0000028">
    <property type="term" value="P:ribosomal small subunit assembly"/>
    <property type="evidence" value="ECO:0007669"/>
    <property type="project" value="TreeGrafter"/>
</dbReference>
<keyword evidence="5" id="KW-1185">Reference proteome</keyword>
<dbReference type="InterPro" id="IPR005662">
    <property type="entry name" value="GTPase_Era-like"/>
</dbReference>
<dbReference type="Pfam" id="PF01926">
    <property type="entry name" value="MMR_HSR1"/>
    <property type="match status" value="1"/>
</dbReference>
<dbReference type="PANTHER" id="PTHR42698:SF1">
    <property type="entry name" value="GTPASE ERA, MITOCHONDRIAL"/>
    <property type="match status" value="1"/>
</dbReference>
<evidence type="ECO:0000256" key="1">
    <source>
        <dbReference type="SAM" id="MobiDB-lite"/>
    </source>
</evidence>
<proteinExistence type="predicted"/>
<dbReference type="InterPro" id="IPR006073">
    <property type="entry name" value="GTP-bd"/>
</dbReference>
<gene>
    <name evidence="4" type="ORF">SAMN02745673_04642</name>
</gene>
<dbReference type="Proteomes" id="UP000190637">
    <property type="component" value="Unassembled WGS sequence"/>
</dbReference>
<keyword evidence="2" id="KW-1133">Transmembrane helix</keyword>
<evidence type="ECO:0000313" key="5">
    <source>
        <dbReference type="Proteomes" id="UP000190637"/>
    </source>
</evidence>
<dbReference type="PANTHER" id="PTHR42698">
    <property type="entry name" value="GTPASE ERA"/>
    <property type="match status" value="1"/>
</dbReference>